<proteinExistence type="predicted"/>
<evidence type="ECO:0000313" key="2">
    <source>
        <dbReference type="Proteomes" id="UP000271468"/>
    </source>
</evidence>
<reference evidence="1 2" key="1">
    <citation type="submission" date="2018-08" db="EMBL/GenBank/DDBJ databases">
        <title>Recombination of ecologically and evolutionarily significant loci maintains genetic cohesion in the Pseudomonas syringae species complex.</title>
        <authorList>
            <person name="Dillon M."/>
            <person name="Thakur S."/>
            <person name="Almeida R.N.D."/>
            <person name="Weir B.S."/>
            <person name="Guttman D.S."/>
        </authorList>
    </citation>
    <scope>NUCLEOTIDE SEQUENCE [LARGE SCALE GENOMIC DNA]</scope>
    <source>
        <strain evidence="1 2">ICMP 12341</strain>
    </source>
</reference>
<comment type="caution">
    <text evidence="1">The sequence shown here is derived from an EMBL/GenBank/DDBJ whole genome shotgun (WGS) entry which is preliminary data.</text>
</comment>
<dbReference type="EMBL" id="RBOV01000352">
    <property type="protein sequence ID" value="RMN07899.1"/>
    <property type="molecule type" value="Genomic_DNA"/>
</dbReference>
<gene>
    <name evidence="1" type="ORF">ALQ65_00279</name>
</gene>
<sequence length="55" mass="6037">MGVVGSSPIAPTKQNPLCWAVKKGSTERLALFCSCDFHAYAYAYAYALHRTIVDN</sequence>
<name>A0A3M3JAZ4_9PSED</name>
<dbReference type="AlphaFoldDB" id="A0A3M3JAZ4"/>
<evidence type="ECO:0000313" key="1">
    <source>
        <dbReference type="EMBL" id="RMN07899.1"/>
    </source>
</evidence>
<protein>
    <submittedName>
        <fullName evidence="1">Uncharacterized protein</fullName>
    </submittedName>
</protein>
<accession>A0A3M3JAZ4</accession>
<dbReference type="Proteomes" id="UP000271468">
    <property type="component" value="Unassembled WGS sequence"/>
</dbReference>
<organism evidence="1 2">
    <name type="scientific">Pseudomonas syringae pv. coriandricola</name>
    <dbReference type="NCBI Taxonomy" id="264453"/>
    <lineage>
        <taxon>Bacteria</taxon>
        <taxon>Pseudomonadati</taxon>
        <taxon>Pseudomonadota</taxon>
        <taxon>Gammaproteobacteria</taxon>
        <taxon>Pseudomonadales</taxon>
        <taxon>Pseudomonadaceae</taxon>
        <taxon>Pseudomonas</taxon>
    </lineage>
</organism>